<protein>
    <recommendedName>
        <fullName evidence="7">Duf1740 domain containing protein</fullName>
    </recommendedName>
</protein>
<feature type="compositionally biased region" description="Basic and acidic residues" evidence="4">
    <location>
        <begin position="172"/>
        <end position="189"/>
    </location>
</feature>
<keyword evidence="6" id="KW-1185">Reference proteome</keyword>
<dbReference type="GO" id="GO:1902369">
    <property type="term" value="P:negative regulation of RNA catabolic process"/>
    <property type="evidence" value="ECO:0007669"/>
    <property type="project" value="TreeGrafter"/>
</dbReference>
<feature type="compositionally biased region" description="Low complexity" evidence="4">
    <location>
        <begin position="207"/>
        <end position="221"/>
    </location>
</feature>
<name>A0A1W2TEV1_ROSNE</name>
<dbReference type="InterPro" id="IPR011990">
    <property type="entry name" value="TPR-like_helical_dom_sf"/>
</dbReference>
<evidence type="ECO:0000313" key="5">
    <source>
        <dbReference type="EMBL" id="GAP86557.1"/>
    </source>
</evidence>
<dbReference type="Pfam" id="PF08424">
    <property type="entry name" value="NRDE-2"/>
    <property type="match status" value="1"/>
</dbReference>
<comment type="subcellular location">
    <subcellularLocation>
        <location evidence="1">Nucleus</location>
    </subcellularLocation>
</comment>
<dbReference type="OMA" id="MRDKELH"/>
<evidence type="ECO:0000256" key="2">
    <source>
        <dbReference type="ARBA" id="ARBA00009265"/>
    </source>
</evidence>
<dbReference type="EMBL" id="DF977464">
    <property type="protein sequence ID" value="GAP86557.1"/>
    <property type="molecule type" value="Genomic_DNA"/>
</dbReference>
<proteinExistence type="inferred from homology"/>
<evidence type="ECO:0000256" key="4">
    <source>
        <dbReference type="SAM" id="MobiDB-lite"/>
    </source>
</evidence>
<dbReference type="PANTHER" id="PTHR13471">
    <property type="entry name" value="TETRATRICOPEPTIDE-LIKE HELICAL"/>
    <property type="match status" value="1"/>
</dbReference>
<feature type="region of interest" description="Disordered" evidence="4">
    <location>
        <begin position="487"/>
        <end position="506"/>
    </location>
</feature>
<dbReference type="GO" id="GO:0071013">
    <property type="term" value="C:catalytic step 2 spliceosome"/>
    <property type="evidence" value="ECO:0007669"/>
    <property type="project" value="TreeGrafter"/>
</dbReference>
<dbReference type="STRING" id="77044.A0A1W2TEV1"/>
<organism evidence="5">
    <name type="scientific">Rosellinia necatrix</name>
    <name type="common">White root-rot fungus</name>
    <dbReference type="NCBI Taxonomy" id="77044"/>
    <lineage>
        <taxon>Eukaryota</taxon>
        <taxon>Fungi</taxon>
        <taxon>Dikarya</taxon>
        <taxon>Ascomycota</taxon>
        <taxon>Pezizomycotina</taxon>
        <taxon>Sordariomycetes</taxon>
        <taxon>Xylariomycetidae</taxon>
        <taxon>Xylariales</taxon>
        <taxon>Xylariaceae</taxon>
        <taxon>Rosellinia</taxon>
    </lineage>
</organism>
<keyword evidence="3" id="KW-0539">Nucleus</keyword>
<dbReference type="GO" id="GO:0031048">
    <property type="term" value="P:regulatory ncRNA-mediated heterochromatin formation"/>
    <property type="evidence" value="ECO:0007669"/>
    <property type="project" value="TreeGrafter"/>
</dbReference>
<dbReference type="SUPFAM" id="SSF48452">
    <property type="entry name" value="TPR-like"/>
    <property type="match status" value="1"/>
</dbReference>
<evidence type="ECO:0008006" key="7">
    <source>
        <dbReference type="Google" id="ProtNLM"/>
    </source>
</evidence>
<feature type="region of interest" description="Disordered" evidence="4">
    <location>
        <begin position="1"/>
        <end position="91"/>
    </location>
</feature>
<dbReference type="Proteomes" id="UP000054516">
    <property type="component" value="Unassembled WGS sequence"/>
</dbReference>
<evidence type="ECO:0000256" key="1">
    <source>
        <dbReference type="ARBA" id="ARBA00004123"/>
    </source>
</evidence>
<dbReference type="InterPro" id="IPR013633">
    <property type="entry name" value="NRDE-2"/>
</dbReference>
<dbReference type="PANTHER" id="PTHR13471:SF0">
    <property type="entry name" value="NUCLEAR EXOSOME REGULATOR NRDE2"/>
    <property type="match status" value="1"/>
</dbReference>
<gene>
    <name evidence="5" type="ORF">SAMD00023353_1900150</name>
</gene>
<evidence type="ECO:0000313" key="6">
    <source>
        <dbReference type="Proteomes" id="UP000054516"/>
    </source>
</evidence>
<reference evidence="5" key="1">
    <citation type="submission" date="2016-03" db="EMBL/GenBank/DDBJ databases">
        <title>Draft genome sequence of Rosellinia necatrix.</title>
        <authorList>
            <person name="Kanematsu S."/>
        </authorList>
    </citation>
    <scope>NUCLEOTIDE SEQUENCE [LARGE SCALE GENOMIC DNA]</scope>
    <source>
        <strain evidence="5">W97</strain>
    </source>
</reference>
<dbReference type="AlphaFoldDB" id="A0A1W2TEV1"/>
<comment type="similarity">
    <text evidence="2">Belongs to the NRDE2 family.</text>
</comment>
<evidence type="ECO:0000256" key="3">
    <source>
        <dbReference type="ARBA" id="ARBA00023242"/>
    </source>
</evidence>
<sequence>MSSSREKGRGPAVPRFASFKPKASDATQHARETAVDDEPERAGRRVTQLGHSQVHHHPFDIDARPNLASRVSRDPPPPPPPPTRRELDGDVSHYFDRRGDALITRYGSNDRSRVPRYKRVGAGRVLGADGFMKIEKLGSREEFFIRSPHESGSLLSSDKSLSVRGIRLDSKPLRIRRRESPPGDGKATEDYLSFKPSRKRKRDGGASEESSSSDEGPSYRSIYGKSRRDGHPDSDGEYGDSDASGNAPDRSIRDPTTMRSIELSRKVREHPEDVKSWLELVDHQNTLLEVQSRAHAPTAAEVKSFADIKLSLLEQALSHHGNSEHSKRLNLKIVEEGVKVWDSKVALKKFAEVMQEYPDSFELWKLYVALFQTTLSTCHYDEIKQLYTEKLDTLGKRLHCISTAEEQIECAEQIIYVFLRLTRFLADAGFAELASAAWQASLELNLARPSTLQKTEISSSFGEYWESEVPRLGEDGWRGWAAFVTDSDAQEPPDPKSPHQLAPPTTRDGYKAWQAVEYHRAQNATIPARTLDEGAEDDPFRVVMFTDFQDILPCFPAELVPRIQPLLLDAFLIFCRLPPSLQHQDLINEATKDPFLVRNVHGIPFAHLSSRDNIAPPDDEKSKSPEFSYKIHHMYLTPEILCSSTQWFRYFERVHDIVPTDGHRWTATMLKHLTQVVGTSQLGLYTLAFESMTHPGNEKKSAKALLKQDPSNVDLYLGYAILENERGNKAVARNTISAALGLPSILPQDRVRLSIGAAWLELNEGELAKATLQLCRLVDGGPTPNNMQTHDPTEVTPSQVLKATQFLVTNRDYKISSGDIVEAVIYAEGLVLLDYLVQRSKKETSAQKQGDIWSAILRITQCSEDLASRGQQHSPAHEKFLQSSARLLYYHASHGAFRPGLLREQLTRYLSYFPSNTIFLSLFAWREERLSVNDRVRALLRDHVLTRANESLSSHVFAIAHELRAGNAHSARAAFERALGPGAPAHHHPGLWVAYVRFCHARRELRPKARAVFHRAVQACPWSKDVFMEAFATLPREMDSAELKGVYSTMCEKGLRVHVDMDEFVEKWRREAKESKKEKGVRSRK</sequence>
<feature type="region of interest" description="Disordered" evidence="4">
    <location>
        <begin position="172"/>
        <end position="267"/>
    </location>
</feature>
<dbReference type="OrthoDB" id="297219at2759"/>
<dbReference type="Gene3D" id="1.25.40.10">
    <property type="entry name" value="Tetratricopeptide repeat domain"/>
    <property type="match status" value="1"/>
</dbReference>
<accession>A0A1W2TEV1</accession>